<dbReference type="Proteomes" id="UP000028705">
    <property type="component" value="Unassembled WGS sequence"/>
</dbReference>
<proteinExistence type="predicted"/>
<keyword evidence="3" id="KW-1185">Reference proteome</keyword>
<comment type="caution">
    <text evidence="2">The sequence shown here is derived from an EMBL/GenBank/DDBJ whole genome shotgun (WGS) entry which is preliminary data.</text>
</comment>
<dbReference type="EMBL" id="JPRH01000001">
    <property type="protein sequence ID" value="KFF14005.1"/>
    <property type="molecule type" value="Genomic_DNA"/>
</dbReference>
<evidence type="ECO:0000259" key="1">
    <source>
        <dbReference type="Pfam" id="PF18765"/>
    </source>
</evidence>
<accession>A0A086ABE1</accession>
<evidence type="ECO:0000313" key="2">
    <source>
        <dbReference type="EMBL" id="KFF14005.1"/>
    </source>
</evidence>
<protein>
    <recommendedName>
        <fullName evidence="1">Polymerase beta nucleotidyltransferase domain-containing protein</fullName>
    </recommendedName>
</protein>
<dbReference type="eggNOG" id="COG1708">
    <property type="taxonomic scope" value="Bacteria"/>
</dbReference>
<dbReference type="Pfam" id="PF18765">
    <property type="entry name" value="Polbeta"/>
    <property type="match status" value="1"/>
</dbReference>
<evidence type="ECO:0000313" key="3">
    <source>
        <dbReference type="Proteomes" id="UP000028705"/>
    </source>
</evidence>
<feature type="domain" description="Polymerase beta nucleotidyltransferase" evidence="1">
    <location>
        <begin position="30"/>
        <end position="120"/>
    </location>
</feature>
<dbReference type="InterPro" id="IPR043519">
    <property type="entry name" value="NT_sf"/>
</dbReference>
<reference evidence="2 3" key="1">
    <citation type="submission" date="2014-07" db="EMBL/GenBank/DDBJ databases">
        <title>Genome of Chryseobacterium soli DSM 19298.</title>
        <authorList>
            <person name="Stropko S.J."/>
            <person name="Pipes S.E."/>
            <person name="Newman J."/>
        </authorList>
    </citation>
    <scope>NUCLEOTIDE SEQUENCE [LARGE SCALE GENOMIC DNA]</scope>
    <source>
        <strain evidence="2 3">DSM 19298</strain>
    </source>
</reference>
<organism evidence="2 3">
    <name type="scientific">Chryseobacterium soli</name>
    <dbReference type="NCBI Taxonomy" id="445961"/>
    <lineage>
        <taxon>Bacteria</taxon>
        <taxon>Pseudomonadati</taxon>
        <taxon>Bacteroidota</taxon>
        <taxon>Flavobacteriia</taxon>
        <taxon>Flavobacteriales</taxon>
        <taxon>Weeksellaceae</taxon>
        <taxon>Chryseobacterium group</taxon>
        <taxon>Chryseobacterium</taxon>
    </lineage>
</organism>
<dbReference type="InterPro" id="IPR041633">
    <property type="entry name" value="Polbeta"/>
</dbReference>
<sequence length="266" mass="31663">MNPGLSPGFFYFYKNNFMEKALEVFVDKWKSKKYIEGILLSGSYAVGLQNENSDIDIRLIFNSKYKKNKKGLEVINNYKFSHLGRTAESTSKTFSTEFFNHNKFEARIFSIGKVLYDQNNKTESLIEKAKVYLHTPFIHQTLNKEDIDTNMYALYSSKIYLESLSENSSFFFYHYFNFLRQAMRFYAKFLGYEFFLDSKTEQILTDEVYQKTYSWDKFPDHEFVKIWLPSLGLDHANKKSVALIYYYLEKVIAKVDEEKFTMSWEE</sequence>
<dbReference type="SUPFAM" id="SSF81301">
    <property type="entry name" value="Nucleotidyltransferase"/>
    <property type="match status" value="1"/>
</dbReference>
<name>A0A086ABE1_9FLAO</name>
<dbReference type="Gene3D" id="3.30.460.10">
    <property type="entry name" value="Beta Polymerase, domain 2"/>
    <property type="match status" value="1"/>
</dbReference>
<gene>
    <name evidence="2" type="ORF">IW15_00715</name>
</gene>
<dbReference type="AlphaFoldDB" id="A0A086ABE1"/>